<evidence type="ECO:0000256" key="10">
    <source>
        <dbReference type="ARBA" id="ARBA00023201"/>
    </source>
</evidence>
<feature type="transmembrane region" description="Helical" evidence="11">
    <location>
        <begin position="312"/>
        <end position="333"/>
    </location>
</feature>
<dbReference type="OrthoDB" id="9793589at2"/>
<dbReference type="AlphaFoldDB" id="A0A1I6SX23"/>
<feature type="transmembrane region" description="Helical" evidence="11">
    <location>
        <begin position="282"/>
        <end position="300"/>
    </location>
</feature>
<feature type="transmembrane region" description="Helical" evidence="11">
    <location>
        <begin position="105"/>
        <end position="127"/>
    </location>
</feature>
<dbReference type="InterPro" id="IPR038770">
    <property type="entry name" value="Na+/solute_symporter_sf"/>
</dbReference>
<feature type="transmembrane region" description="Helical" evidence="11">
    <location>
        <begin position="16"/>
        <end position="32"/>
    </location>
</feature>
<keyword evidence="6 11" id="KW-1133">Transmembrane helix</keyword>
<dbReference type="Proteomes" id="UP000198660">
    <property type="component" value="Unassembled WGS sequence"/>
</dbReference>
<dbReference type="InterPro" id="IPR006153">
    <property type="entry name" value="Cation/H_exchanger_TM"/>
</dbReference>
<dbReference type="PANTHER" id="PTHR43562">
    <property type="entry name" value="NAPA-TYPE SODIUM/HYDROGEN ANTIPORTER"/>
    <property type="match status" value="1"/>
</dbReference>
<feature type="transmembrane region" description="Helical" evidence="11">
    <location>
        <begin position="198"/>
        <end position="216"/>
    </location>
</feature>
<evidence type="ECO:0000256" key="8">
    <source>
        <dbReference type="ARBA" id="ARBA00023065"/>
    </source>
</evidence>
<comment type="similarity">
    <text evidence="2">Belongs to the monovalent cation:proton antiporter 2 (CPA2) transporter (TC 2.A.37) family.</text>
</comment>
<evidence type="ECO:0000256" key="5">
    <source>
        <dbReference type="ARBA" id="ARBA00022692"/>
    </source>
</evidence>
<accession>A0A1I6SX23</accession>
<evidence type="ECO:0000256" key="9">
    <source>
        <dbReference type="ARBA" id="ARBA00023136"/>
    </source>
</evidence>
<feature type="transmembrane region" description="Helical" evidence="11">
    <location>
        <begin position="163"/>
        <end position="186"/>
    </location>
</feature>
<keyword evidence="9 11" id="KW-0472">Membrane</keyword>
<feature type="transmembrane region" description="Helical" evidence="11">
    <location>
        <begin position="248"/>
        <end position="270"/>
    </location>
</feature>
<dbReference type="Gene3D" id="1.20.1530.20">
    <property type="match status" value="1"/>
</dbReference>
<evidence type="ECO:0000256" key="4">
    <source>
        <dbReference type="ARBA" id="ARBA00022449"/>
    </source>
</evidence>
<dbReference type="GO" id="GO:0006814">
    <property type="term" value="P:sodium ion transport"/>
    <property type="evidence" value="ECO:0007669"/>
    <property type="project" value="UniProtKB-KW"/>
</dbReference>
<feature type="transmembrane region" description="Helical" evidence="11">
    <location>
        <begin position="133"/>
        <end position="151"/>
    </location>
</feature>
<dbReference type="EMBL" id="FPAA01000008">
    <property type="protein sequence ID" value="SFS81443.1"/>
    <property type="molecule type" value="Genomic_DNA"/>
</dbReference>
<keyword evidence="5 11" id="KW-0812">Transmembrane</keyword>
<evidence type="ECO:0000256" key="3">
    <source>
        <dbReference type="ARBA" id="ARBA00022448"/>
    </source>
</evidence>
<proteinExistence type="inferred from homology"/>
<feature type="transmembrane region" description="Helical" evidence="11">
    <location>
        <begin position="74"/>
        <end position="93"/>
    </location>
</feature>
<evidence type="ECO:0000259" key="12">
    <source>
        <dbReference type="Pfam" id="PF00999"/>
    </source>
</evidence>
<dbReference type="PANTHER" id="PTHR43562:SF3">
    <property type="entry name" value="SODIUM ION_PROTON EXCHANGER (EUROFUNG)"/>
    <property type="match status" value="1"/>
</dbReference>
<organism evidence="13 14">
    <name type="scientific">Marininema halotolerans</name>
    <dbReference type="NCBI Taxonomy" id="1155944"/>
    <lineage>
        <taxon>Bacteria</taxon>
        <taxon>Bacillati</taxon>
        <taxon>Bacillota</taxon>
        <taxon>Bacilli</taxon>
        <taxon>Bacillales</taxon>
        <taxon>Thermoactinomycetaceae</taxon>
        <taxon>Marininema</taxon>
    </lineage>
</organism>
<feature type="transmembrane region" description="Helical" evidence="11">
    <location>
        <begin position="373"/>
        <end position="394"/>
    </location>
</feature>
<sequence>MDLFANFFDMQTMKDYYFLLEIVMMLLAVKLAGHLSRKMGQPSVFGELLVGVILGPAILGWIEINPEHPGFIKHLAEIGVILLMFLAGLETDVDEFKENASTSTLVAVGGVLLPLVLGFLCGSLFGYSIPTSIYIGTLLVATSVSITVQTLRELGQLQSKEGVTILGAAVLDDVLGLILLSIVIALTSGKGGGDFTDIGILLIKIILFFFVAITIGRKILPRIFRWASPLMTSEVVITFGIITALSYAYFAEIFGLAGIVGAYFAGLILSSTRHRQELYEKVEVVSSSFFVPIFFVSIGVSTDVRYLKPEAIGLLVVLLLIAIASKIVGGGLGARISGLPWSSSLAIGSGMVARGEVGLIVASLGLSRKLIDGQLFTVMVLIILLTTLVTPPLLKLSFARKLRKTNT</sequence>
<name>A0A1I6SX23_9BACL</name>
<dbReference type="Pfam" id="PF00999">
    <property type="entry name" value="Na_H_Exchanger"/>
    <property type="match status" value="1"/>
</dbReference>
<evidence type="ECO:0000256" key="7">
    <source>
        <dbReference type="ARBA" id="ARBA00023053"/>
    </source>
</evidence>
<reference evidence="14" key="1">
    <citation type="submission" date="2016-10" db="EMBL/GenBank/DDBJ databases">
        <authorList>
            <person name="Varghese N."/>
            <person name="Submissions S."/>
        </authorList>
    </citation>
    <scope>NUCLEOTIDE SEQUENCE [LARGE SCALE GENOMIC DNA]</scope>
    <source>
        <strain evidence="14">DSM 45789</strain>
    </source>
</reference>
<comment type="subcellular location">
    <subcellularLocation>
        <location evidence="1">Membrane</location>
        <topology evidence="1">Multi-pass membrane protein</topology>
    </subcellularLocation>
</comment>
<keyword evidence="7" id="KW-0915">Sodium</keyword>
<protein>
    <submittedName>
        <fullName evidence="13">Transporter, monovalent cation:proton antiporter-2 (CPA2) family</fullName>
    </submittedName>
</protein>
<gene>
    <name evidence="13" type="ORF">SAMN05444972_10895</name>
</gene>
<evidence type="ECO:0000313" key="14">
    <source>
        <dbReference type="Proteomes" id="UP000198660"/>
    </source>
</evidence>
<dbReference type="GO" id="GO:1902600">
    <property type="term" value="P:proton transmembrane transport"/>
    <property type="evidence" value="ECO:0007669"/>
    <property type="project" value="InterPro"/>
</dbReference>
<dbReference type="RefSeq" id="WP_091837581.1">
    <property type="nucleotide sequence ID" value="NZ_FPAA01000008.1"/>
</dbReference>
<feature type="transmembrane region" description="Helical" evidence="11">
    <location>
        <begin position="44"/>
        <end position="62"/>
    </location>
</feature>
<evidence type="ECO:0000313" key="13">
    <source>
        <dbReference type="EMBL" id="SFS81443.1"/>
    </source>
</evidence>
<keyword evidence="10" id="KW-0739">Sodium transport</keyword>
<keyword evidence="14" id="KW-1185">Reference proteome</keyword>
<dbReference type="GO" id="GO:0015297">
    <property type="term" value="F:antiporter activity"/>
    <property type="evidence" value="ECO:0007669"/>
    <property type="project" value="UniProtKB-KW"/>
</dbReference>
<keyword evidence="3" id="KW-0813">Transport</keyword>
<keyword evidence="4" id="KW-0050">Antiport</keyword>
<feature type="transmembrane region" description="Helical" evidence="11">
    <location>
        <begin position="345"/>
        <end position="367"/>
    </location>
</feature>
<feature type="domain" description="Cation/H+ exchanger transmembrane" evidence="12">
    <location>
        <begin position="28"/>
        <end position="393"/>
    </location>
</feature>
<evidence type="ECO:0000256" key="2">
    <source>
        <dbReference type="ARBA" id="ARBA00005551"/>
    </source>
</evidence>
<evidence type="ECO:0000256" key="11">
    <source>
        <dbReference type="SAM" id="Phobius"/>
    </source>
</evidence>
<evidence type="ECO:0000256" key="6">
    <source>
        <dbReference type="ARBA" id="ARBA00022989"/>
    </source>
</evidence>
<evidence type="ECO:0000256" key="1">
    <source>
        <dbReference type="ARBA" id="ARBA00004141"/>
    </source>
</evidence>
<feature type="transmembrane region" description="Helical" evidence="11">
    <location>
        <begin position="223"/>
        <end position="242"/>
    </location>
</feature>
<dbReference type="GO" id="GO:0016020">
    <property type="term" value="C:membrane"/>
    <property type="evidence" value="ECO:0007669"/>
    <property type="project" value="UniProtKB-SubCell"/>
</dbReference>
<keyword evidence="8" id="KW-0406">Ion transport</keyword>